<dbReference type="HOGENOM" id="CLU_030880_1_0_1"/>
<organism evidence="2">
    <name type="scientific">Candida tenuis (strain ATCC 10573 / BCRC 21748 / CBS 615 / JCM 9827 / NBRC 10315 / NRRL Y-1498 / VKM Y-70)</name>
    <name type="common">Yeast</name>
    <name type="synonym">Yamadazyma tenuis</name>
    <dbReference type="NCBI Taxonomy" id="590646"/>
    <lineage>
        <taxon>Eukaryota</taxon>
        <taxon>Fungi</taxon>
        <taxon>Dikarya</taxon>
        <taxon>Ascomycota</taxon>
        <taxon>Saccharomycotina</taxon>
        <taxon>Pichiomycetes</taxon>
        <taxon>Debaryomycetaceae</taxon>
        <taxon>Yamadazyma</taxon>
    </lineage>
</organism>
<sequence length="350" mass="39535">MDFVIFLQSINSRRKSKLISIILLMFKNAVRFLSRTPKSVVFDIDGVLIKGGRQIPQARPALELLDKNRVPFVLLTNGGGVKESDRIEYLSDLIHYKFRNDQIVQSHTPMKELIHKHPNVMVVGGVGNRARECAESYGFESVVTPVDLVRFNPHVAPFNRYTEEDLKTLARPFDGRPIDAIMVFNDPRDMSTDLQVIMDLLNSDKGQFGTHRKSKGPVPAVPIYFSNNDFYWANEFSLPRFGQGVFRIIIETVYKEINRGANLHYTMFGKPFKVQYDYCAKLLSSDQIFMVGDNPLSDIEGANNYGWESCLVKTGVYKPGDVTKDPTMGVFDDVYGAVSAILANEGYSPK</sequence>
<dbReference type="eggNOG" id="KOG1618">
    <property type="taxonomic scope" value="Eukaryota"/>
</dbReference>
<dbReference type="EMBL" id="GL996528">
    <property type="protein sequence ID" value="EGV60350.1"/>
    <property type="molecule type" value="Genomic_DNA"/>
</dbReference>
<dbReference type="GO" id="GO:0046474">
    <property type="term" value="P:glycerophospholipid biosynthetic process"/>
    <property type="evidence" value="ECO:0007669"/>
    <property type="project" value="TreeGrafter"/>
</dbReference>
<dbReference type="NCBIfam" id="TIGR01460">
    <property type="entry name" value="HAD-SF-IIA"/>
    <property type="match status" value="1"/>
</dbReference>
<protein>
    <submittedName>
        <fullName evidence="1">HAD-superfamily hydrolase</fullName>
    </submittedName>
</protein>
<dbReference type="Gene3D" id="3.40.50.1000">
    <property type="entry name" value="HAD superfamily/HAD-like"/>
    <property type="match status" value="2"/>
</dbReference>
<dbReference type="OrthoDB" id="10251048at2759"/>
<dbReference type="NCBIfam" id="TIGR01456">
    <property type="entry name" value="CECR5"/>
    <property type="match status" value="1"/>
</dbReference>
<dbReference type="PANTHER" id="PTHR14269:SF57">
    <property type="entry name" value="SUPERFAMILY HYDROLASE, PUTATIVE (AFU_ORTHOLOGUE AFUA_2G02580)-RELATED"/>
    <property type="match status" value="1"/>
</dbReference>
<dbReference type="EMBL" id="GL996528">
    <property type="protein sequence ID" value="EGV60351.1"/>
    <property type="molecule type" value="Genomic_DNA"/>
</dbReference>
<gene>
    <name evidence="1" type="ORF">CANTEDRAFT_127512</name>
</gene>
<accession>G3BDP5</accession>
<dbReference type="InterPro" id="IPR050324">
    <property type="entry name" value="CDP-alcohol_PTase-I"/>
</dbReference>
<evidence type="ECO:0000313" key="1">
    <source>
        <dbReference type="EMBL" id="EGV60351.1"/>
    </source>
</evidence>
<dbReference type="InterPro" id="IPR036412">
    <property type="entry name" value="HAD-like_sf"/>
</dbReference>
<keyword evidence="2" id="KW-1185">Reference proteome</keyword>
<dbReference type="Pfam" id="PF13344">
    <property type="entry name" value="Hydrolase_6"/>
    <property type="match status" value="1"/>
</dbReference>
<dbReference type="InterPro" id="IPR023214">
    <property type="entry name" value="HAD_sf"/>
</dbReference>
<keyword evidence="1" id="KW-0378">Hydrolase</keyword>
<dbReference type="Pfam" id="PF13242">
    <property type="entry name" value="Hydrolase_like"/>
    <property type="match status" value="1"/>
</dbReference>
<dbReference type="AlphaFoldDB" id="G3BDP5"/>
<dbReference type="SUPFAM" id="SSF56784">
    <property type="entry name" value="HAD-like"/>
    <property type="match status" value="1"/>
</dbReference>
<evidence type="ECO:0000313" key="2">
    <source>
        <dbReference type="Proteomes" id="UP000000707"/>
    </source>
</evidence>
<reference evidence="1 2" key="1">
    <citation type="journal article" date="2011" name="Proc. Natl. Acad. Sci. U.S.A.">
        <title>Comparative genomics of xylose-fermenting fungi for enhanced biofuel production.</title>
        <authorList>
            <person name="Wohlbach D.J."/>
            <person name="Kuo A."/>
            <person name="Sato T.K."/>
            <person name="Potts K.M."/>
            <person name="Salamov A.A."/>
            <person name="LaButti K.M."/>
            <person name="Sun H."/>
            <person name="Clum A."/>
            <person name="Pangilinan J.L."/>
            <person name="Lindquist E.A."/>
            <person name="Lucas S."/>
            <person name="Lapidus A."/>
            <person name="Jin M."/>
            <person name="Gunawan C."/>
            <person name="Balan V."/>
            <person name="Dale B.E."/>
            <person name="Jeffries T.W."/>
            <person name="Zinkel R."/>
            <person name="Barry K.W."/>
            <person name="Grigoriev I.V."/>
            <person name="Gasch A.P."/>
        </authorList>
    </citation>
    <scope>NUCLEOTIDE SEQUENCE [LARGE SCALE GENOMIC DNA]</scope>
    <source>
        <strain evidence="1">ATCC 10573</strain>
        <strain evidence="2">ATCC 10573 / BCRC 21748 / CBS 615 / JCM 9827 / NBRC 10315 / NRRL Y-1498 / VKM Y-70</strain>
    </source>
</reference>
<name>G3BDP5_CANTC</name>
<dbReference type="STRING" id="590646.G3BDP5"/>
<proteinExistence type="predicted"/>
<dbReference type="InterPro" id="IPR006353">
    <property type="entry name" value="HAD-SF_hydro_IIA_CECR5"/>
</dbReference>
<dbReference type="PANTHER" id="PTHR14269">
    <property type="entry name" value="CDP-DIACYLGLYCEROL--GLYCEROL-3-PHOSPHATE 3-PHOSPHATIDYLTRANSFERASE-RELATED"/>
    <property type="match status" value="1"/>
</dbReference>
<dbReference type="GO" id="GO:0005739">
    <property type="term" value="C:mitochondrion"/>
    <property type="evidence" value="ECO:0007669"/>
    <property type="project" value="TreeGrafter"/>
</dbReference>
<dbReference type="GO" id="GO:0016787">
    <property type="term" value="F:hydrolase activity"/>
    <property type="evidence" value="ECO:0007669"/>
    <property type="project" value="UniProtKB-KW"/>
</dbReference>
<dbReference type="InterPro" id="IPR006357">
    <property type="entry name" value="HAD-SF_hydro_IIA"/>
</dbReference>
<dbReference type="Proteomes" id="UP000000707">
    <property type="component" value="Unassembled WGS sequence"/>
</dbReference>